<keyword evidence="2" id="KW-0521">NADP</keyword>
<sequence length="247" mass="26072">MTSKVIIVTGIGAAVAHHLAHHHHLVLIARTHDALARVAATFPADRVRIVAGDLSDPSVAQKAVDVAIAAWKRVDGLVVNHGVLDPIKRVGEAEVGEWRAAFEVNFFSAVGMIQAALPALRESGGNIVITSSGAAVGAYSTWGAYGASKAALNHLAMTLAVEEPSITTVSIRPGVVDTEMQREIREVHQTIMDKKDADKFAALKMEGGLLPPEKPGHVIAKLALGAPKTLSGGFMSWNDTALAEFQD</sequence>
<dbReference type="Pfam" id="PF00106">
    <property type="entry name" value="adh_short"/>
    <property type="match status" value="1"/>
</dbReference>
<dbReference type="PROSITE" id="PS00061">
    <property type="entry name" value="ADH_SHORT"/>
    <property type="match status" value="1"/>
</dbReference>
<evidence type="ECO:0000256" key="1">
    <source>
        <dbReference type="ARBA" id="ARBA00006484"/>
    </source>
</evidence>
<organism evidence="4">
    <name type="scientific">Eremomyces bilateralis CBS 781.70</name>
    <dbReference type="NCBI Taxonomy" id="1392243"/>
    <lineage>
        <taxon>Eukaryota</taxon>
        <taxon>Fungi</taxon>
        <taxon>Dikarya</taxon>
        <taxon>Ascomycota</taxon>
        <taxon>Pezizomycotina</taxon>
        <taxon>Dothideomycetes</taxon>
        <taxon>Dothideomycetes incertae sedis</taxon>
        <taxon>Eremomycetales</taxon>
        <taxon>Eremomycetaceae</taxon>
        <taxon>Eremomyces</taxon>
    </lineage>
</organism>
<protein>
    <submittedName>
        <fullName evidence="4 6">Short-chain dehydrogenase/reductase</fullName>
    </submittedName>
</protein>
<dbReference type="OrthoDB" id="153074at2759"/>
<dbReference type="AlphaFoldDB" id="A0A6G1G9S2"/>
<dbReference type="InterPro" id="IPR036291">
    <property type="entry name" value="NAD(P)-bd_dom_sf"/>
</dbReference>
<keyword evidence="5" id="KW-1185">Reference proteome</keyword>
<gene>
    <name evidence="4 6" type="ORF">P152DRAFT_464727</name>
</gene>
<accession>A0A6G1G9S2</accession>
<evidence type="ECO:0000313" key="4">
    <source>
        <dbReference type="EMBL" id="KAF1814774.1"/>
    </source>
</evidence>
<dbReference type="Gene3D" id="3.40.50.720">
    <property type="entry name" value="NAD(P)-binding Rossmann-like Domain"/>
    <property type="match status" value="1"/>
</dbReference>
<name>A0A6G1G9S2_9PEZI</name>
<comment type="similarity">
    <text evidence="1">Belongs to the short-chain dehydrogenases/reductases (SDR) family.</text>
</comment>
<evidence type="ECO:0000256" key="2">
    <source>
        <dbReference type="ARBA" id="ARBA00022857"/>
    </source>
</evidence>
<dbReference type="PRINTS" id="PR00081">
    <property type="entry name" value="GDHRDH"/>
</dbReference>
<dbReference type="PANTHER" id="PTHR43008:SF8">
    <property type="entry name" value="BENZIL REDUCTASE ((S)-BENZOIN FORMING) IRC24"/>
    <property type="match status" value="1"/>
</dbReference>
<dbReference type="InterPro" id="IPR020904">
    <property type="entry name" value="Sc_DH/Rdtase_CS"/>
</dbReference>
<keyword evidence="3" id="KW-0560">Oxidoreductase</keyword>
<dbReference type="SUPFAM" id="SSF51735">
    <property type="entry name" value="NAD(P)-binding Rossmann-fold domains"/>
    <property type="match status" value="1"/>
</dbReference>
<dbReference type="Proteomes" id="UP000504638">
    <property type="component" value="Unplaced"/>
</dbReference>
<dbReference type="FunFam" id="3.40.50.720:FF:000281">
    <property type="entry name" value="Uncharacterized oxidoreductase YIR035C"/>
    <property type="match status" value="1"/>
</dbReference>
<dbReference type="InterPro" id="IPR002347">
    <property type="entry name" value="SDR_fam"/>
</dbReference>
<proteinExistence type="inferred from homology"/>
<dbReference type="GeneID" id="54421154"/>
<reference evidence="4 6" key="1">
    <citation type="submission" date="2020-01" db="EMBL/GenBank/DDBJ databases">
        <authorList>
            <consortium name="DOE Joint Genome Institute"/>
            <person name="Haridas S."/>
            <person name="Albert R."/>
            <person name="Binder M."/>
            <person name="Bloem J."/>
            <person name="Labutti K."/>
            <person name="Salamov A."/>
            <person name="Andreopoulos B."/>
            <person name="Baker S.E."/>
            <person name="Barry K."/>
            <person name="Bills G."/>
            <person name="Bluhm B.H."/>
            <person name="Cannon C."/>
            <person name="Castanera R."/>
            <person name="Culley D.E."/>
            <person name="Daum C."/>
            <person name="Ezra D."/>
            <person name="Gonzalez J.B."/>
            <person name="Henrissat B."/>
            <person name="Kuo A."/>
            <person name="Liang C."/>
            <person name="Lipzen A."/>
            <person name="Lutzoni F."/>
            <person name="Magnuson J."/>
            <person name="Mondo S."/>
            <person name="Nolan M."/>
            <person name="Ohm R."/>
            <person name="Pangilinan J."/>
            <person name="Park H.-J."/>
            <person name="Ramirez L."/>
            <person name="Alfaro M."/>
            <person name="Sun H."/>
            <person name="Tritt A."/>
            <person name="Yoshinaga Y."/>
            <person name="Zwiers L.-H."/>
            <person name="Turgeon B.G."/>
            <person name="Goodwin S.B."/>
            <person name="Spatafora J.W."/>
            <person name="Crous P.W."/>
            <person name="Grigoriev I.V."/>
        </authorList>
    </citation>
    <scope>NUCLEOTIDE SEQUENCE</scope>
    <source>
        <strain evidence="4 6">CBS 781.70</strain>
    </source>
</reference>
<dbReference type="EMBL" id="ML975152">
    <property type="protein sequence ID" value="KAF1814774.1"/>
    <property type="molecule type" value="Genomic_DNA"/>
</dbReference>
<evidence type="ECO:0000313" key="6">
    <source>
        <dbReference type="RefSeq" id="XP_033536405.1"/>
    </source>
</evidence>
<reference evidence="6" key="3">
    <citation type="submission" date="2025-04" db="UniProtKB">
        <authorList>
            <consortium name="RefSeq"/>
        </authorList>
    </citation>
    <scope>IDENTIFICATION</scope>
    <source>
        <strain evidence="6">CBS 781.70</strain>
    </source>
</reference>
<dbReference type="GO" id="GO:0050664">
    <property type="term" value="F:oxidoreductase activity, acting on NAD(P)H, oxygen as acceptor"/>
    <property type="evidence" value="ECO:0007669"/>
    <property type="project" value="TreeGrafter"/>
</dbReference>
<evidence type="ECO:0000256" key="3">
    <source>
        <dbReference type="ARBA" id="ARBA00023002"/>
    </source>
</evidence>
<evidence type="ECO:0000313" key="5">
    <source>
        <dbReference type="Proteomes" id="UP000504638"/>
    </source>
</evidence>
<reference evidence="6" key="2">
    <citation type="submission" date="2020-04" db="EMBL/GenBank/DDBJ databases">
        <authorList>
            <consortium name="NCBI Genome Project"/>
        </authorList>
    </citation>
    <scope>NUCLEOTIDE SEQUENCE</scope>
    <source>
        <strain evidence="6">CBS 781.70</strain>
    </source>
</reference>
<dbReference type="RefSeq" id="XP_033536405.1">
    <property type="nucleotide sequence ID" value="XM_033680584.1"/>
</dbReference>
<dbReference type="PANTHER" id="PTHR43008">
    <property type="entry name" value="BENZIL REDUCTASE"/>
    <property type="match status" value="1"/>
</dbReference>